<accession>A0A8S5QLE3</accession>
<sequence length="37" mass="4509">MQQYLFSNIRTFQNNEKTYIAPLKILEILLLNHLQLF</sequence>
<protein>
    <submittedName>
        <fullName evidence="1">Uncharacterized protein</fullName>
    </submittedName>
</protein>
<organism evidence="1">
    <name type="scientific">CrAss-like virus sp. ctYsL76</name>
    <dbReference type="NCBI Taxonomy" id="2826826"/>
    <lineage>
        <taxon>Viruses</taxon>
        <taxon>Duplodnaviria</taxon>
        <taxon>Heunggongvirae</taxon>
        <taxon>Uroviricota</taxon>
        <taxon>Caudoviricetes</taxon>
        <taxon>Crassvirales</taxon>
    </lineage>
</organism>
<name>A0A8S5QLE3_9CAUD</name>
<reference evidence="1" key="1">
    <citation type="journal article" date="2021" name="Proc. Natl. Acad. Sci. U.S.A.">
        <title>A Catalog of Tens of Thousands of Viruses from Human Metagenomes Reveals Hidden Associations with Chronic Diseases.</title>
        <authorList>
            <person name="Tisza M.J."/>
            <person name="Buck C.B."/>
        </authorList>
    </citation>
    <scope>NUCLEOTIDE SEQUENCE</scope>
    <source>
        <strain evidence="1">CtYsL76</strain>
    </source>
</reference>
<dbReference type="EMBL" id="BK015689">
    <property type="protein sequence ID" value="DAE20079.1"/>
    <property type="molecule type" value="Genomic_DNA"/>
</dbReference>
<proteinExistence type="predicted"/>
<evidence type="ECO:0000313" key="1">
    <source>
        <dbReference type="EMBL" id="DAE20079.1"/>
    </source>
</evidence>